<dbReference type="Gene3D" id="3.90.780.10">
    <property type="entry name" value="5'-Nucleotidase, C-terminal domain"/>
    <property type="match status" value="1"/>
</dbReference>
<dbReference type="CDD" id="cd07410">
    <property type="entry name" value="MPP_CpdB_N"/>
    <property type="match status" value="1"/>
</dbReference>
<reference evidence="14 15" key="1">
    <citation type="submission" date="2017-08" db="EMBL/GenBank/DDBJ databases">
        <title>Infants hospitalized years apart are colonized by the same room-sourced microbial strains.</title>
        <authorList>
            <person name="Brooks B."/>
            <person name="Olm M.R."/>
            <person name="Firek B.A."/>
            <person name="Baker R."/>
            <person name="Thomas B.C."/>
            <person name="Morowitz M.J."/>
            <person name="Banfield J.F."/>
        </authorList>
    </citation>
    <scope>NUCLEOTIDE SEQUENCE [LARGE SCALE GENOMIC DNA]</scope>
    <source>
        <strain evidence="14">S2_003_000_R2_11</strain>
    </source>
</reference>
<name>A0A2W5SDX1_CERSP</name>
<evidence type="ECO:0000256" key="11">
    <source>
        <dbReference type="RuleBase" id="RU362119"/>
    </source>
</evidence>
<evidence type="ECO:0000256" key="1">
    <source>
        <dbReference type="ARBA" id="ARBA00000527"/>
    </source>
</evidence>
<dbReference type="InterPro" id="IPR041827">
    <property type="entry name" value="CpdB_N"/>
</dbReference>
<dbReference type="Proteomes" id="UP000248975">
    <property type="component" value="Unassembled WGS sequence"/>
</dbReference>
<keyword evidence="10" id="KW-0511">Multifunctional enzyme</keyword>
<sequence>MPPFALPATRQAHLRILATTDLHLHILPHDYYADQPMAGRGLLAAIGRIEELQRQAPNNLLLDNGDFLQGNPMGDFVADTWASGILAPHPMIAAMNAAGYDAATLGNHEFNYGLDFLIHAIESARFPLVSANAILDAGQTPEQDRTLLPPFTLLERRISDAGGQEHGIRIGVIGLLPPQIMIWDRALLAGRMTSRDIVETARAYIPLMKAEGAEIIIALCHSGIGAEAPEPQMENAALALAGVEGVDVLVAGHSHLVFPDPFAQASPAIDPQRGTLRNKPAVKPGAFGSHVGVIDLLLENGTEGWRPIAASVRADPVPSDDRPMTVRQARIARAVAKDHKATLAHVRRTVGQSGIALQSYFAQLPDNEALGIVAKAQVLHVERALRDTAHANLPVLSAVAPFKMGGRGGPDYYTDVPPGPLALRHIADLYIYPNTICAVLVSGADLLGWLDRASQIFNRLEPGTPDQMLMDAALPSSHFDVIHGVTWTIDLSQPAGRGAARIRDLRYDGTTVQPADQFIVATNNYRASISAETCACPTVHEAPQPISDILRQFIAESGVIGPMDLRTFRFQPMPDTSALFDTSPRAIAYLASLHGVRVAPVGPAANGFMRFRLTL</sequence>
<evidence type="ECO:0000256" key="5">
    <source>
        <dbReference type="ARBA" id="ARBA00006654"/>
    </source>
</evidence>
<dbReference type="SUPFAM" id="SSF56300">
    <property type="entry name" value="Metallo-dependent phosphatases"/>
    <property type="match status" value="1"/>
</dbReference>
<gene>
    <name evidence="14" type="ORF">DI533_09850</name>
</gene>
<keyword evidence="6" id="KW-0479">Metal-binding</keyword>
<evidence type="ECO:0000259" key="12">
    <source>
        <dbReference type="Pfam" id="PF00149"/>
    </source>
</evidence>
<dbReference type="GO" id="GO:0009166">
    <property type="term" value="P:nucleotide catabolic process"/>
    <property type="evidence" value="ECO:0007669"/>
    <property type="project" value="InterPro"/>
</dbReference>
<evidence type="ECO:0000256" key="7">
    <source>
        <dbReference type="ARBA" id="ARBA00022729"/>
    </source>
</evidence>
<dbReference type="AlphaFoldDB" id="A0A2W5SDX1"/>
<evidence type="ECO:0000256" key="9">
    <source>
        <dbReference type="ARBA" id="ARBA00022801"/>
    </source>
</evidence>
<dbReference type="SUPFAM" id="SSF55816">
    <property type="entry name" value="5'-nucleotidase (syn. UDP-sugar hydrolase), C-terminal domain"/>
    <property type="match status" value="1"/>
</dbReference>
<evidence type="ECO:0000259" key="13">
    <source>
        <dbReference type="Pfam" id="PF02872"/>
    </source>
</evidence>
<evidence type="ECO:0000256" key="4">
    <source>
        <dbReference type="ARBA" id="ARBA00004196"/>
    </source>
</evidence>
<dbReference type="PRINTS" id="PR01607">
    <property type="entry name" value="APYRASEFAMLY"/>
</dbReference>
<accession>A0A2W5SDX1</accession>
<dbReference type="Pfam" id="PF00149">
    <property type="entry name" value="Metallophos"/>
    <property type="match status" value="1"/>
</dbReference>
<dbReference type="InterPro" id="IPR006146">
    <property type="entry name" value="5'-Nucleotdase_CS"/>
</dbReference>
<keyword evidence="9 11" id="KW-0378">Hydrolase</keyword>
<comment type="cofactor">
    <cofactor evidence="3">
        <name>a divalent metal cation</name>
        <dbReference type="ChEBI" id="CHEBI:60240"/>
    </cofactor>
</comment>
<keyword evidence="8 11" id="KW-0547">Nucleotide-binding</keyword>
<evidence type="ECO:0000313" key="15">
    <source>
        <dbReference type="Proteomes" id="UP000248975"/>
    </source>
</evidence>
<evidence type="ECO:0000256" key="10">
    <source>
        <dbReference type="ARBA" id="ARBA00023268"/>
    </source>
</evidence>
<evidence type="ECO:0000256" key="8">
    <source>
        <dbReference type="ARBA" id="ARBA00022741"/>
    </source>
</evidence>
<feature type="domain" description="Calcineurin-like phosphoesterase" evidence="12">
    <location>
        <begin position="14"/>
        <end position="255"/>
    </location>
</feature>
<dbReference type="EMBL" id="QFQS01000001">
    <property type="protein sequence ID" value="PZR01122.1"/>
    <property type="molecule type" value="Genomic_DNA"/>
</dbReference>
<dbReference type="PROSITE" id="PS00786">
    <property type="entry name" value="5_NUCLEOTIDASE_2"/>
    <property type="match status" value="1"/>
</dbReference>
<comment type="caution">
    <text evidence="14">The sequence shown here is derived from an EMBL/GenBank/DDBJ whole genome shotgun (WGS) entry which is preliminary data.</text>
</comment>
<dbReference type="InterPro" id="IPR029052">
    <property type="entry name" value="Metallo-depent_PP-like"/>
</dbReference>
<dbReference type="InterPro" id="IPR036907">
    <property type="entry name" value="5'-Nucleotdase_C_sf"/>
</dbReference>
<dbReference type="Pfam" id="PF02872">
    <property type="entry name" value="5_nucleotid_C"/>
    <property type="match status" value="1"/>
</dbReference>
<feature type="domain" description="5'-Nucleotidase C-terminal" evidence="13">
    <location>
        <begin position="404"/>
        <end position="528"/>
    </location>
</feature>
<dbReference type="GO" id="GO:0046872">
    <property type="term" value="F:metal ion binding"/>
    <property type="evidence" value="ECO:0007669"/>
    <property type="project" value="UniProtKB-KW"/>
</dbReference>
<organism evidence="14 15">
    <name type="scientific">Cereibacter sphaeroides</name>
    <name type="common">Rhodobacter sphaeroides</name>
    <dbReference type="NCBI Taxonomy" id="1063"/>
    <lineage>
        <taxon>Bacteria</taxon>
        <taxon>Pseudomonadati</taxon>
        <taxon>Pseudomonadota</taxon>
        <taxon>Alphaproteobacteria</taxon>
        <taxon>Rhodobacterales</taxon>
        <taxon>Paracoccaceae</taxon>
        <taxon>Cereibacter</taxon>
    </lineage>
</organism>
<evidence type="ECO:0000313" key="14">
    <source>
        <dbReference type="EMBL" id="PZR01122.1"/>
    </source>
</evidence>
<dbReference type="GO" id="GO:0000166">
    <property type="term" value="F:nucleotide binding"/>
    <property type="evidence" value="ECO:0007669"/>
    <property type="project" value="UniProtKB-KW"/>
</dbReference>
<keyword evidence="7" id="KW-0732">Signal</keyword>
<evidence type="ECO:0000256" key="6">
    <source>
        <dbReference type="ARBA" id="ARBA00022723"/>
    </source>
</evidence>
<dbReference type="GO" id="GO:0030288">
    <property type="term" value="C:outer membrane-bounded periplasmic space"/>
    <property type="evidence" value="ECO:0007669"/>
    <property type="project" value="TreeGrafter"/>
</dbReference>
<dbReference type="InterPro" id="IPR008334">
    <property type="entry name" value="5'-Nucleotdase_C"/>
</dbReference>
<dbReference type="GO" id="GO:0008663">
    <property type="term" value="F:2',3'-cyclic-nucleotide 2'-phosphodiesterase activity"/>
    <property type="evidence" value="ECO:0007669"/>
    <property type="project" value="UniProtKB-EC"/>
</dbReference>
<dbReference type="NCBIfam" id="NF006938">
    <property type="entry name" value="PRK09420.1"/>
    <property type="match status" value="1"/>
</dbReference>
<evidence type="ECO:0000256" key="2">
    <source>
        <dbReference type="ARBA" id="ARBA00001730"/>
    </source>
</evidence>
<dbReference type="Gene3D" id="3.60.21.10">
    <property type="match status" value="1"/>
</dbReference>
<dbReference type="PANTHER" id="PTHR11575:SF6">
    <property type="entry name" value="2',3'-CYCLIC-NUCLEOTIDE 2'-PHOSPHODIESTERASE_3'-NUCLEOTIDASE"/>
    <property type="match status" value="1"/>
</dbReference>
<comment type="catalytic activity">
    <reaction evidence="2">
        <text>a nucleoside 2',3'-cyclic phosphate + H2O = a nucleoside 3'-phosphate + H(+)</text>
        <dbReference type="Rhea" id="RHEA:19621"/>
        <dbReference type="ChEBI" id="CHEBI:15377"/>
        <dbReference type="ChEBI" id="CHEBI:15378"/>
        <dbReference type="ChEBI" id="CHEBI:66949"/>
        <dbReference type="ChEBI" id="CHEBI:66954"/>
        <dbReference type="EC" id="3.1.4.16"/>
    </reaction>
</comment>
<dbReference type="GO" id="GO:0008254">
    <property type="term" value="F:3'-nucleotidase activity"/>
    <property type="evidence" value="ECO:0007669"/>
    <property type="project" value="UniProtKB-EC"/>
</dbReference>
<comment type="similarity">
    <text evidence="5 11">Belongs to the 5'-nucleotidase family.</text>
</comment>
<comment type="subcellular location">
    <subcellularLocation>
        <location evidence="4">Cell envelope</location>
    </subcellularLocation>
</comment>
<dbReference type="InterPro" id="IPR004843">
    <property type="entry name" value="Calcineurin-like_PHP"/>
</dbReference>
<dbReference type="PANTHER" id="PTHR11575">
    <property type="entry name" value="5'-NUCLEOTIDASE-RELATED"/>
    <property type="match status" value="1"/>
</dbReference>
<dbReference type="InterPro" id="IPR006179">
    <property type="entry name" value="5_nucleotidase/apyrase"/>
</dbReference>
<protein>
    <submittedName>
        <fullName evidence="14">Bifunctional 2',3'-cyclic-nucleotide 2'-phosphodiesterase/3'-nucleotidase</fullName>
    </submittedName>
</protein>
<evidence type="ECO:0000256" key="3">
    <source>
        <dbReference type="ARBA" id="ARBA00001968"/>
    </source>
</evidence>
<proteinExistence type="inferred from homology"/>
<comment type="catalytic activity">
    <reaction evidence="1">
        <text>a ribonucleoside 3'-phosphate + H2O = a ribonucleoside + phosphate</text>
        <dbReference type="Rhea" id="RHEA:10144"/>
        <dbReference type="ChEBI" id="CHEBI:13197"/>
        <dbReference type="ChEBI" id="CHEBI:15377"/>
        <dbReference type="ChEBI" id="CHEBI:18254"/>
        <dbReference type="ChEBI" id="CHEBI:43474"/>
        <dbReference type="EC" id="3.1.3.6"/>
    </reaction>
</comment>